<feature type="domain" description="Methyltransferase small" evidence="1">
    <location>
        <begin position="51"/>
        <end position="191"/>
    </location>
</feature>
<dbReference type="Pfam" id="PF05175">
    <property type="entry name" value="MTS"/>
    <property type="match status" value="1"/>
</dbReference>
<dbReference type="SUPFAM" id="SSF53335">
    <property type="entry name" value="S-adenosyl-L-methionine-dependent methyltransferases"/>
    <property type="match status" value="1"/>
</dbReference>
<dbReference type="Gene3D" id="3.40.50.150">
    <property type="entry name" value="Vaccinia Virus protein VP39"/>
    <property type="match status" value="1"/>
</dbReference>
<dbReference type="Proteomes" id="UP000000444">
    <property type="component" value="Chromosome"/>
</dbReference>
<organism evidence="2 3">
    <name type="scientific">Staphylococcus carnosus (strain TM300)</name>
    <dbReference type="NCBI Taxonomy" id="396513"/>
    <lineage>
        <taxon>Bacteria</taxon>
        <taxon>Bacillati</taxon>
        <taxon>Bacillota</taxon>
        <taxon>Bacilli</taxon>
        <taxon>Bacillales</taxon>
        <taxon>Staphylococcaceae</taxon>
        <taxon>Staphylococcus</taxon>
    </lineage>
</organism>
<dbReference type="PANTHER" id="PTHR47739">
    <property type="entry name" value="TRNA1(VAL) (ADENINE(37)-N6)-METHYLTRANSFERASE"/>
    <property type="match status" value="1"/>
</dbReference>
<dbReference type="AlphaFoldDB" id="B9DLE2"/>
<evidence type="ECO:0000313" key="3">
    <source>
        <dbReference type="Proteomes" id="UP000000444"/>
    </source>
</evidence>
<accession>B9DLE2</accession>
<gene>
    <name evidence="2" type="ordered locus">Sca_0128</name>
</gene>
<dbReference type="CDD" id="cd02440">
    <property type="entry name" value="AdoMet_MTases"/>
    <property type="match status" value="1"/>
</dbReference>
<dbReference type="InterPro" id="IPR029063">
    <property type="entry name" value="SAM-dependent_MTases_sf"/>
</dbReference>
<reference evidence="2 3" key="1">
    <citation type="journal article" date="2009" name="Appl. Environ. Microbiol.">
        <title>Genome analysis of the meat starter culture bacterium Staphylococcus carnosus TM300.</title>
        <authorList>
            <person name="Rosenstein R."/>
            <person name="Nerz C."/>
            <person name="Biswas L."/>
            <person name="Resch A."/>
            <person name="Raddatz G."/>
            <person name="Schuster S.C."/>
            <person name="Goetz F."/>
        </authorList>
    </citation>
    <scope>NUCLEOTIDE SEQUENCE [LARGE SCALE GENOMIC DNA]</scope>
    <source>
        <strain evidence="2 3">TM300</strain>
    </source>
</reference>
<sequence>MKHSNRFLSRSLYILMKVEMNMLEENERLDSLLKEDLEIIQNDEVFSFSTDALLLGHFTHLRKNDKVMDLCSGNGVIPLLLSHKGQHPIDAIEIQPQLVNMAERSIQHNQLSERIQIYEMDLKNVRQDFIPSQYTVVTCNPPYFKTAQMHQHQKEAHKIARHEVLCTLEDCVEAARHLLKQGGRLIMVHRAERLMDVLSTYRAARIEPKKLTLIYSKKSKDAHAIIVEGRKDGKPGLDIQPSFYMYQDDGEYTLEMRAIYYGE</sequence>
<dbReference type="GO" id="GO:0008168">
    <property type="term" value="F:methyltransferase activity"/>
    <property type="evidence" value="ECO:0007669"/>
    <property type="project" value="InterPro"/>
</dbReference>
<proteinExistence type="predicted"/>
<name>B9DLE2_STACT</name>
<dbReference type="EMBL" id="AM295250">
    <property type="protein sequence ID" value="CAL27041.1"/>
    <property type="molecule type" value="Genomic_DNA"/>
</dbReference>
<dbReference type="InterPro" id="IPR007848">
    <property type="entry name" value="Small_mtfrase_dom"/>
</dbReference>
<keyword evidence="3" id="KW-1185">Reference proteome</keyword>
<evidence type="ECO:0000259" key="1">
    <source>
        <dbReference type="Pfam" id="PF05175"/>
    </source>
</evidence>
<evidence type="ECO:0000313" key="2">
    <source>
        <dbReference type="EMBL" id="CAL27041.1"/>
    </source>
</evidence>
<dbReference type="HOGENOM" id="CLU_061983_3_0_9"/>
<dbReference type="PANTHER" id="PTHR47739:SF1">
    <property type="entry name" value="TRNA1(VAL) (ADENINE(37)-N6)-METHYLTRANSFERASE"/>
    <property type="match status" value="1"/>
</dbReference>
<dbReference type="eggNOG" id="COG4123">
    <property type="taxonomic scope" value="Bacteria"/>
</dbReference>
<protein>
    <recommendedName>
        <fullName evidence="1">Methyltransferase small domain-containing protein</fullName>
    </recommendedName>
</protein>
<dbReference type="InterPro" id="IPR050210">
    <property type="entry name" value="tRNA_Adenine-N(6)_MTase"/>
</dbReference>
<dbReference type="KEGG" id="sca:SCA_0128"/>